<protein>
    <recommendedName>
        <fullName evidence="6">Late embryogenesis abundant protein LEA-2 subgroup domain-containing protein</fullName>
    </recommendedName>
</protein>
<dbReference type="GO" id="GO:0016020">
    <property type="term" value="C:membrane"/>
    <property type="evidence" value="ECO:0007669"/>
    <property type="project" value="UniProtKB-SubCell"/>
</dbReference>
<name>D8TF51_SELML</name>
<evidence type="ECO:0000256" key="3">
    <source>
        <dbReference type="SAM" id="Phobius"/>
    </source>
</evidence>
<keyword evidence="3" id="KW-1133">Transmembrane helix</keyword>
<dbReference type="AlphaFoldDB" id="D8TF51"/>
<dbReference type="PANTHER" id="PTHR31234:SF2">
    <property type="entry name" value="OS05G0199100 PROTEIN"/>
    <property type="match status" value="1"/>
</dbReference>
<dbReference type="HOGENOM" id="CLU_693360_0_0_1"/>
<sequence>MVNPVAYANSRGAIDRMDLLHNRNENSLSTDADSAGSSNGGGGPKIAKKIDRFLDRSKKSLVSSFKDLGYLHQIDEEEGDRHHVPFQSITRGKTGGMKECLACLGMAAALTVVMAGMFGIILLLAFHPKSPTVSIDRVSNGTLFLFAESTTILVARLNLTLLARNPNANAEMRFEPSSLGLWFGDRNLGRVQVRAFTQPARMGSTPFLAVIDSTTNLTGSGVEQKIRAEFRQQNATFGLLGSLRVQRRVASVVPSNAVVNVNCSMSFSPSWMDYTNSWQELTHLSKPDGIVNPEFLEEISPRTQSSLTGVPSSISITGTWSRGTVDNPGTLDFGQSKMGNIVEDERKWRDQEVCNVANSDSYSQFHTTVLDEPLPPAEDAVAIATIEMQSLSSRRSCV</sequence>
<evidence type="ECO:0000313" key="5">
    <source>
        <dbReference type="Proteomes" id="UP000001514"/>
    </source>
</evidence>
<dbReference type="Proteomes" id="UP000001514">
    <property type="component" value="Unassembled WGS sequence"/>
</dbReference>
<evidence type="ECO:0000256" key="2">
    <source>
        <dbReference type="ARBA" id="ARBA00023136"/>
    </source>
</evidence>
<dbReference type="EMBL" id="GL377759">
    <property type="protein sequence ID" value="EFJ04720.1"/>
    <property type="molecule type" value="Genomic_DNA"/>
</dbReference>
<dbReference type="PANTHER" id="PTHR31234">
    <property type="entry name" value="LATE EMBRYOGENESIS ABUNDANT (LEA) HYDROXYPROLINE-RICH GLYCOPROTEIN FAMILY"/>
    <property type="match status" value="1"/>
</dbReference>
<comment type="subcellular location">
    <subcellularLocation>
        <location evidence="1">Membrane</location>
    </subcellularLocation>
</comment>
<reference evidence="4 5" key="1">
    <citation type="journal article" date="2011" name="Science">
        <title>The Selaginella genome identifies genetic changes associated with the evolution of vascular plants.</title>
        <authorList>
            <person name="Banks J.A."/>
            <person name="Nishiyama T."/>
            <person name="Hasebe M."/>
            <person name="Bowman J.L."/>
            <person name="Gribskov M."/>
            <person name="dePamphilis C."/>
            <person name="Albert V.A."/>
            <person name="Aono N."/>
            <person name="Aoyama T."/>
            <person name="Ambrose B.A."/>
            <person name="Ashton N.W."/>
            <person name="Axtell M.J."/>
            <person name="Barker E."/>
            <person name="Barker M.S."/>
            <person name="Bennetzen J.L."/>
            <person name="Bonawitz N.D."/>
            <person name="Chapple C."/>
            <person name="Cheng C."/>
            <person name="Correa L.G."/>
            <person name="Dacre M."/>
            <person name="DeBarry J."/>
            <person name="Dreyer I."/>
            <person name="Elias M."/>
            <person name="Engstrom E.M."/>
            <person name="Estelle M."/>
            <person name="Feng L."/>
            <person name="Finet C."/>
            <person name="Floyd S.K."/>
            <person name="Frommer W.B."/>
            <person name="Fujita T."/>
            <person name="Gramzow L."/>
            <person name="Gutensohn M."/>
            <person name="Harholt J."/>
            <person name="Hattori M."/>
            <person name="Heyl A."/>
            <person name="Hirai T."/>
            <person name="Hiwatashi Y."/>
            <person name="Ishikawa M."/>
            <person name="Iwata M."/>
            <person name="Karol K.G."/>
            <person name="Koehler B."/>
            <person name="Kolukisaoglu U."/>
            <person name="Kubo M."/>
            <person name="Kurata T."/>
            <person name="Lalonde S."/>
            <person name="Li K."/>
            <person name="Li Y."/>
            <person name="Litt A."/>
            <person name="Lyons E."/>
            <person name="Manning G."/>
            <person name="Maruyama T."/>
            <person name="Michael T.P."/>
            <person name="Mikami K."/>
            <person name="Miyazaki S."/>
            <person name="Morinaga S."/>
            <person name="Murata T."/>
            <person name="Mueller-Roeber B."/>
            <person name="Nelson D.R."/>
            <person name="Obara M."/>
            <person name="Oguri Y."/>
            <person name="Olmstead R.G."/>
            <person name="Onodera N."/>
            <person name="Petersen B.L."/>
            <person name="Pils B."/>
            <person name="Prigge M."/>
            <person name="Rensing S.A."/>
            <person name="Riano-Pachon D.M."/>
            <person name="Roberts A.W."/>
            <person name="Sato Y."/>
            <person name="Scheller H.V."/>
            <person name="Schulz B."/>
            <person name="Schulz C."/>
            <person name="Shakirov E.V."/>
            <person name="Shibagaki N."/>
            <person name="Shinohara N."/>
            <person name="Shippen D.E."/>
            <person name="Soerensen I."/>
            <person name="Sotooka R."/>
            <person name="Sugimoto N."/>
            <person name="Sugita M."/>
            <person name="Sumikawa N."/>
            <person name="Tanurdzic M."/>
            <person name="Theissen G."/>
            <person name="Ulvskov P."/>
            <person name="Wakazuki S."/>
            <person name="Weng J.K."/>
            <person name="Willats W.W."/>
            <person name="Wipf D."/>
            <person name="Wolf P.G."/>
            <person name="Yang L."/>
            <person name="Zimmer A.D."/>
            <person name="Zhu Q."/>
            <person name="Mitros T."/>
            <person name="Hellsten U."/>
            <person name="Loque D."/>
            <person name="Otillar R."/>
            <person name="Salamov A."/>
            <person name="Schmutz J."/>
            <person name="Shapiro H."/>
            <person name="Lindquist E."/>
            <person name="Lucas S."/>
            <person name="Rokhsar D."/>
            <person name="Grigoriev I.V."/>
        </authorList>
    </citation>
    <scope>NUCLEOTIDE SEQUENCE [LARGE SCALE GENOMIC DNA]</scope>
</reference>
<evidence type="ECO:0008006" key="6">
    <source>
        <dbReference type="Google" id="ProtNLM"/>
    </source>
</evidence>
<gene>
    <name evidence="4" type="ORF">SELMODRAFT_432152</name>
</gene>
<dbReference type="KEGG" id="smo:SELMODRAFT_432152"/>
<proteinExistence type="predicted"/>
<dbReference type="GO" id="GO:0098542">
    <property type="term" value="P:defense response to other organism"/>
    <property type="evidence" value="ECO:0007669"/>
    <property type="project" value="InterPro"/>
</dbReference>
<accession>D8TF51</accession>
<dbReference type="InterPro" id="IPR044839">
    <property type="entry name" value="NDR1-like"/>
</dbReference>
<keyword evidence="3" id="KW-0812">Transmembrane</keyword>
<evidence type="ECO:0000256" key="1">
    <source>
        <dbReference type="ARBA" id="ARBA00004370"/>
    </source>
</evidence>
<dbReference type="Gramene" id="EFJ04720">
    <property type="protein sequence ID" value="EFJ04720"/>
    <property type="gene ID" value="SELMODRAFT_432152"/>
</dbReference>
<evidence type="ECO:0000313" key="4">
    <source>
        <dbReference type="EMBL" id="EFJ04720.1"/>
    </source>
</evidence>
<organism evidence="5">
    <name type="scientific">Selaginella moellendorffii</name>
    <name type="common">Spikemoss</name>
    <dbReference type="NCBI Taxonomy" id="88036"/>
    <lineage>
        <taxon>Eukaryota</taxon>
        <taxon>Viridiplantae</taxon>
        <taxon>Streptophyta</taxon>
        <taxon>Embryophyta</taxon>
        <taxon>Tracheophyta</taxon>
        <taxon>Lycopodiopsida</taxon>
        <taxon>Selaginellales</taxon>
        <taxon>Selaginellaceae</taxon>
        <taxon>Selaginella</taxon>
    </lineage>
</organism>
<dbReference type="InParanoid" id="D8TF51"/>
<feature type="transmembrane region" description="Helical" evidence="3">
    <location>
        <begin position="101"/>
        <end position="123"/>
    </location>
</feature>
<keyword evidence="5" id="KW-1185">Reference proteome</keyword>
<keyword evidence="2 3" id="KW-0472">Membrane</keyword>